<keyword evidence="2" id="KW-1185">Reference proteome</keyword>
<protein>
    <submittedName>
        <fullName evidence="1">Uncharacterized protein</fullName>
    </submittedName>
</protein>
<dbReference type="AlphaFoldDB" id="A0A9Q1F2S1"/>
<name>A0A9Q1F2S1_SYNKA</name>
<accession>A0A9Q1F2S1</accession>
<evidence type="ECO:0000313" key="2">
    <source>
        <dbReference type="Proteomes" id="UP001152622"/>
    </source>
</evidence>
<dbReference type="Proteomes" id="UP001152622">
    <property type="component" value="Chromosome 9"/>
</dbReference>
<dbReference type="EMBL" id="JAINUF010000009">
    <property type="protein sequence ID" value="KAJ8349697.1"/>
    <property type="molecule type" value="Genomic_DNA"/>
</dbReference>
<sequence>MLAGRLAVLHSAGQRLPSQPGRGHRRIQAQEWEGKARGTPGFRSSHFPFASRRRAGGGCPLLQRGSVCRSECTGSLKRLSQSATLKLAPLPKTGVAGAEGASPLLTSDRRPQSVVVPPRLALRVGLNEIPPDADLADRVAAATGARICPFLFCGRTGVASVSNYLNAKLTHINWSNR</sequence>
<comment type="caution">
    <text evidence="1">The sequence shown here is derived from an EMBL/GenBank/DDBJ whole genome shotgun (WGS) entry which is preliminary data.</text>
</comment>
<reference evidence="1" key="1">
    <citation type="journal article" date="2023" name="Science">
        <title>Genome structures resolve the early diversification of teleost fishes.</title>
        <authorList>
            <person name="Parey E."/>
            <person name="Louis A."/>
            <person name="Montfort J."/>
            <person name="Bouchez O."/>
            <person name="Roques C."/>
            <person name="Iampietro C."/>
            <person name="Lluch J."/>
            <person name="Castinel A."/>
            <person name="Donnadieu C."/>
            <person name="Desvignes T."/>
            <person name="Floi Bucao C."/>
            <person name="Jouanno E."/>
            <person name="Wen M."/>
            <person name="Mejri S."/>
            <person name="Dirks R."/>
            <person name="Jansen H."/>
            <person name="Henkel C."/>
            <person name="Chen W.J."/>
            <person name="Zahm M."/>
            <person name="Cabau C."/>
            <person name="Klopp C."/>
            <person name="Thompson A.W."/>
            <person name="Robinson-Rechavi M."/>
            <person name="Braasch I."/>
            <person name="Lecointre G."/>
            <person name="Bobe J."/>
            <person name="Postlethwait J.H."/>
            <person name="Berthelot C."/>
            <person name="Roest Crollius H."/>
            <person name="Guiguen Y."/>
        </authorList>
    </citation>
    <scope>NUCLEOTIDE SEQUENCE</scope>
    <source>
        <strain evidence="1">WJC10195</strain>
    </source>
</reference>
<gene>
    <name evidence="1" type="ORF">SKAU_G00248270</name>
</gene>
<evidence type="ECO:0000313" key="1">
    <source>
        <dbReference type="EMBL" id="KAJ8349697.1"/>
    </source>
</evidence>
<proteinExistence type="predicted"/>
<organism evidence="1 2">
    <name type="scientific">Synaphobranchus kaupii</name>
    <name type="common">Kaup's arrowtooth eel</name>
    <dbReference type="NCBI Taxonomy" id="118154"/>
    <lineage>
        <taxon>Eukaryota</taxon>
        <taxon>Metazoa</taxon>
        <taxon>Chordata</taxon>
        <taxon>Craniata</taxon>
        <taxon>Vertebrata</taxon>
        <taxon>Euteleostomi</taxon>
        <taxon>Actinopterygii</taxon>
        <taxon>Neopterygii</taxon>
        <taxon>Teleostei</taxon>
        <taxon>Anguilliformes</taxon>
        <taxon>Synaphobranchidae</taxon>
        <taxon>Synaphobranchus</taxon>
    </lineage>
</organism>